<feature type="region of interest" description="Disordered" evidence="2">
    <location>
        <begin position="825"/>
        <end position="870"/>
    </location>
</feature>
<dbReference type="STRING" id="50376.A0A517LEH9"/>
<evidence type="ECO:0000256" key="1">
    <source>
        <dbReference type="SAM" id="Coils"/>
    </source>
</evidence>
<feature type="region of interest" description="Disordered" evidence="2">
    <location>
        <begin position="968"/>
        <end position="999"/>
    </location>
</feature>
<evidence type="ECO:0008006" key="5">
    <source>
        <dbReference type="Google" id="ProtNLM"/>
    </source>
</evidence>
<feature type="compositionally biased region" description="Acidic residues" evidence="2">
    <location>
        <begin position="467"/>
        <end position="480"/>
    </location>
</feature>
<sequence length="1608" mass="177636">MSDPFSIIAGIAGISAVGVQLSISLYEISNKLITAPKELADIASEIACLASIFDQLKTTLDDNHKLVKDQLIVTARETLDRFDCLQKDVTDIVANVGKCDRPWERLKWLFKESRIASLMAKVNAVKASLNLLVSIIQIAVTVSVGTRKAGKKRPKSQIELEVHHRRLAESRAEAVRYTIRELRVLSVHEHEAPQAQEMLRFRHWKEPTSQTMSWLYYRTLAPAVQRSRSASLRRKSGFAKTVATQNLDEIASESEPEDENFKGEWSQRRWPNEISAGEEDALWGESGLRSRVVDELLGDWTTMDKNRISESAILATSSNLSSHQGSFDRTIKATLKQMKSDMDLAFLNGSRVEPSGDIMNDAGLVIGKLTKGNAERLNKIKATCDYDGNVWSGRKRVGKAMLLARANTEGMARKNNRPPAPEASGAIPPPPYVDAVSDSEGNRMTTSDHGERVFTIGKSRKNGTDSGNDEATEEQAELDETPGKQDPEKENELETTVFRNPAGQLVVLTGEEVALDLEEGKPLINVSQHDLTKLTQASGDGLENPHITPERYPKSEIIEPTVFDGLLIAEKFSTTIEDKPPSSGAIAGAGQRVLTCRIETADDTESAACSVPKLEDVLDADGEDSGFAAPIASTTPEPDIALGNGTTQPGINSKTGTVGPPVVAEDSHTVQASDIVEWGGWGSFTSRKKEKKKKKKREKERSMQNEDIGLQRTGKSALREVDKDKGAMPGVFHKLKGLPIDRFGDVLDLNSVLVARLVGGDAKALCRNGAICDAEGNICIGAERIKDCKIEMVETEPAAVLAAEKPGPPPSMCVENCINDAKPEQTRPVAGKEVEEDAKTNSINATNNETVTENPCDKLGASKKVDEKPIEPIKDRVKHSLASVEDHDSQVSDQWVPVVPLAKDPLAPIYNAQGADASGSRKSVSFRRSQNSKNRGSSRKPAVAVYPSSSLSMRSVSTYTGFDQVIHSSDSEHDSAGQEEENSDPDSEARSRSGDDFDDPIQAAAIAEAERRRRLFLQDQVEHPLDLQRRIASVEARNFTERQEARHVSTTFNPHYATMPYQPSGVYPPMSNYYGHHYPPHPSTLASTLGRASEHDEGRIAPLQAEVRKLQQELTKQEIIRASAKVDADFNSKVKTMEEEILAKRRAENLENVQIHILRQNQEKVELEKRLLAAQEAADVSTRLLAEVERKHQVQTAQQQQALKVAQEQAEKVSTMAKEAEKMAVSKQEEVMKLVQQEAERNAKLLAEHKNKLTEHEEKLEAEIRAKGRAEEARNLIETQLRELRGAQQQKTPDWTDSYYAPVQDINTAPACPEADASSIASSQDSGSTITDTATQTTNITPYTRSGIVRVNQEDLDSDPSQMVIFPSRMGWKEHEYKVLTKSMLRFGFRPLVEEGAETPCVPSQFYERPGSSGCTLRGTALWHPPGPSLASDVYTSFLKGGWKPSYVRSNEYGETWFLGRQPVHVILFSIKYIPQAIIDDPTQLDHQYAEDGKLYISKEYVEKDVLDDMGYQHTMLPDWRVSLDPKLTHADIETIVARSFLMRETRLRKRYRDSAMSANPVSGRIEDVGSSVGSARNSSASLLSINKPSRFRSFISRSGSRTSGSSS</sequence>
<feature type="compositionally biased region" description="Polar residues" evidence="2">
    <location>
        <begin position="840"/>
        <end position="853"/>
    </location>
</feature>
<gene>
    <name evidence="3" type="ORF">FKW77_009171</name>
</gene>
<dbReference type="InterPro" id="IPR022124">
    <property type="entry name" value="DUF3659"/>
</dbReference>
<feature type="region of interest" description="Disordered" evidence="2">
    <location>
        <begin position="687"/>
        <end position="712"/>
    </location>
</feature>
<feature type="compositionally biased region" description="Polar residues" evidence="2">
    <location>
        <begin position="920"/>
        <end position="935"/>
    </location>
</feature>
<dbReference type="OrthoDB" id="3045089at2759"/>
<evidence type="ECO:0000256" key="2">
    <source>
        <dbReference type="SAM" id="MobiDB-lite"/>
    </source>
</evidence>
<dbReference type="EMBL" id="CP042194">
    <property type="protein sequence ID" value="QDS74045.1"/>
    <property type="molecule type" value="Genomic_DNA"/>
</dbReference>
<feature type="compositionally biased region" description="Acidic residues" evidence="2">
    <location>
        <begin position="977"/>
        <end position="986"/>
    </location>
</feature>
<dbReference type="PANTHER" id="PTHR36167">
    <property type="entry name" value="C2H2 FINGER DOMAIN TRANSCRIPTION FACTOR (EUROFUNG)-RELATED"/>
    <property type="match status" value="1"/>
</dbReference>
<dbReference type="GO" id="GO:0006355">
    <property type="term" value="P:regulation of DNA-templated transcription"/>
    <property type="evidence" value="ECO:0007669"/>
    <property type="project" value="InterPro"/>
</dbReference>
<keyword evidence="4" id="KW-1185">Reference proteome</keyword>
<reference evidence="3 4" key="1">
    <citation type="submission" date="2019-07" db="EMBL/GenBank/DDBJ databases">
        <title>Finished genome of Venturia effusa.</title>
        <authorList>
            <person name="Young C.A."/>
            <person name="Cox M.P."/>
            <person name="Ganley A.R.D."/>
            <person name="David W.J."/>
        </authorList>
    </citation>
    <scope>NUCLEOTIDE SEQUENCE [LARGE SCALE GENOMIC DNA]</scope>
    <source>
        <strain evidence="4">albino</strain>
    </source>
</reference>
<feature type="compositionally biased region" description="Polar residues" evidence="2">
    <location>
        <begin position="644"/>
        <end position="653"/>
    </location>
</feature>
<feature type="region of interest" description="Disordered" evidence="2">
    <location>
        <begin position="408"/>
        <end position="492"/>
    </location>
</feature>
<feature type="coiled-coil region" evidence="1">
    <location>
        <begin position="1203"/>
        <end position="1290"/>
    </location>
</feature>
<keyword evidence="1" id="KW-0175">Coiled coil</keyword>
<feature type="coiled-coil region" evidence="1">
    <location>
        <begin position="1150"/>
        <end position="1177"/>
    </location>
</feature>
<dbReference type="Proteomes" id="UP000316270">
    <property type="component" value="Chromosome 10"/>
</dbReference>
<dbReference type="PANTHER" id="PTHR36167:SF3">
    <property type="entry name" value="C2H2 FINGER DOMAIN TRANSCRIPTION FACTOR (EUROFUNG)-RELATED"/>
    <property type="match status" value="1"/>
</dbReference>
<feature type="region of interest" description="Disordered" evidence="2">
    <location>
        <begin position="630"/>
        <end position="653"/>
    </location>
</feature>
<dbReference type="InterPro" id="IPR039327">
    <property type="entry name" value="CON7-like"/>
</dbReference>
<protein>
    <recommendedName>
        <fullName evidence="5">Fungal N-terminal domain-containing protein</fullName>
    </recommendedName>
</protein>
<evidence type="ECO:0000313" key="3">
    <source>
        <dbReference type="EMBL" id="QDS74045.1"/>
    </source>
</evidence>
<proteinExistence type="predicted"/>
<accession>A0A517LEH9</accession>
<dbReference type="Pfam" id="PF12396">
    <property type="entry name" value="DUF3659"/>
    <property type="match status" value="1"/>
</dbReference>
<evidence type="ECO:0000313" key="4">
    <source>
        <dbReference type="Proteomes" id="UP000316270"/>
    </source>
</evidence>
<name>A0A517LEH9_9PEZI</name>
<organism evidence="3 4">
    <name type="scientific">Venturia effusa</name>
    <dbReference type="NCBI Taxonomy" id="50376"/>
    <lineage>
        <taxon>Eukaryota</taxon>
        <taxon>Fungi</taxon>
        <taxon>Dikarya</taxon>
        <taxon>Ascomycota</taxon>
        <taxon>Pezizomycotina</taxon>
        <taxon>Dothideomycetes</taxon>
        <taxon>Pleosporomycetidae</taxon>
        <taxon>Venturiales</taxon>
        <taxon>Venturiaceae</taxon>
        <taxon>Venturia</taxon>
    </lineage>
</organism>
<feature type="compositionally biased region" description="Basic residues" evidence="2">
    <location>
        <begin position="687"/>
        <end position="698"/>
    </location>
</feature>
<feature type="compositionally biased region" description="Basic and acidic residues" evidence="2">
    <location>
        <begin position="825"/>
        <end position="839"/>
    </location>
</feature>
<feature type="region of interest" description="Disordered" evidence="2">
    <location>
        <begin position="912"/>
        <end position="947"/>
    </location>
</feature>
<feature type="compositionally biased region" description="Basic and acidic residues" evidence="2">
    <location>
        <begin position="481"/>
        <end position="492"/>
    </location>
</feature>